<gene>
    <name evidence="3" type="ORF">QJ522_19860</name>
</gene>
<dbReference type="SUPFAM" id="SSF48452">
    <property type="entry name" value="TPR-like"/>
    <property type="match status" value="3"/>
</dbReference>
<evidence type="ECO:0000313" key="3">
    <source>
        <dbReference type="EMBL" id="MDI6451327.1"/>
    </source>
</evidence>
<dbReference type="PROSITE" id="PS50005">
    <property type="entry name" value="TPR"/>
    <property type="match status" value="1"/>
</dbReference>
<reference evidence="3" key="1">
    <citation type="submission" date="2023-05" db="EMBL/GenBank/DDBJ databases">
        <title>Anaerotaeda fermentans gen. nov., sp. nov., a novel anaerobic planctomycete of the new family within the order Sedimentisphaerales isolated from Taman Peninsula, Russia.</title>
        <authorList>
            <person name="Khomyakova M.A."/>
            <person name="Merkel A.Y."/>
            <person name="Slobodkin A.I."/>
        </authorList>
    </citation>
    <scope>NUCLEOTIDE SEQUENCE</scope>
    <source>
        <strain evidence="3">M17dextr</strain>
    </source>
</reference>
<evidence type="ECO:0000259" key="2">
    <source>
        <dbReference type="Pfam" id="PF17128"/>
    </source>
</evidence>
<dbReference type="GO" id="GO:0016567">
    <property type="term" value="P:protein ubiquitination"/>
    <property type="evidence" value="ECO:0007669"/>
    <property type="project" value="TreeGrafter"/>
</dbReference>
<dbReference type="AlphaFoldDB" id="A0AAW6U0A9"/>
<dbReference type="SMART" id="SM00028">
    <property type="entry name" value="TPR"/>
    <property type="match status" value="9"/>
</dbReference>
<dbReference type="InterPro" id="IPR019734">
    <property type="entry name" value="TPR_rpt"/>
</dbReference>
<dbReference type="Pfam" id="PF17128">
    <property type="entry name" value="DUF5107"/>
    <property type="match status" value="1"/>
</dbReference>
<dbReference type="GO" id="GO:0031145">
    <property type="term" value="P:anaphase-promoting complex-dependent catabolic process"/>
    <property type="evidence" value="ECO:0007669"/>
    <property type="project" value="TreeGrafter"/>
</dbReference>
<dbReference type="Gene3D" id="1.25.40.10">
    <property type="entry name" value="Tetratricopeptide repeat domain"/>
    <property type="match status" value="4"/>
</dbReference>
<dbReference type="EMBL" id="JASCXX010000033">
    <property type="protein sequence ID" value="MDI6451327.1"/>
    <property type="molecule type" value="Genomic_DNA"/>
</dbReference>
<dbReference type="InterPro" id="IPR033396">
    <property type="entry name" value="DUF5107"/>
</dbReference>
<proteinExistence type="predicted"/>
<keyword evidence="1" id="KW-0802">TPR repeat</keyword>
<keyword evidence="4" id="KW-1185">Reference proteome</keyword>
<dbReference type="Pfam" id="PF13424">
    <property type="entry name" value="TPR_12"/>
    <property type="match status" value="1"/>
</dbReference>
<protein>
    <submittedName>
        <fullName evidence="3">DUF5107 domain-containing protein</fullName>
    </submittedName>
</protein>
<organism evidence="3 4">
    <name type="scientific">Anaerobaca lacustris</name>
    <dbReference type="NCBI Taxonomy" id="3044600"/>
    <lineage>
        <taxon>Bacteria</taxon>
        <taxon>Pseudomonadati</taxon>
        <taxon>Planctomycetota</taxon>
        <taxon>Phycisphaerae</taxon>
        <taxon>Sedimentisphaerales</taxon>
        <taxon>Anaerobacaceae</taxon>
        <taxon>Anaerobaca</taxon>
    </lineage>
</organism>
<evidence type="ECO:0000256" key="1">
    <source>
        <dbReference type="PROSITE-ProRule" id="PRU00339"/>
    </source>
</evidence>
<comment type="caution">
    <text evidence="3">The sequence shown here is derived from an EMBL/GenBank/DDBJ whole genome shotgun (WGS) entry which is preliminary data.</text>
</comment>
<accession>A0AAW6U0A9</accession>
<feature type="domain" description="DUF5107" evidence="2">
    <location>
        <begin position="45"/>
        <end position="346"/>
    </location>
</feature>
<dbReference type="GO" id="GO:0005737">
    <property type="term" value="C:cytoplasm"/>
    <property type="evidence" value="ECO:0007669"/>
    <property type="project" value="TreeGrafter"/>
</dbReference>
<name>A0AAW6U0A9_9BACT</name>
<dbReference type="GO" id="GO:0051301">
    <property type="term" value="P:cell division"/>
    <property type="evidence" value="ECO:0007669"/>
    <property type="project" value="TreeGrafter"/>
</dbReference>
<dbReference type="PANTHER" id="PTHR12558:SF13">
    <property type="entry name" value="CELL DIVISION CYCLE PROTEIN 27 HOMOLOG"/>
    <property type="match status" value="1"/>
</dbReference>
<dbReference type="InterPro" id="IPR011990">
    <property type="entry name" value="TPR-like_helical_dom_sf"/>
</dbReference>
<dbReference type="RefSeq" id="WP_349246733.1">
    <property type="nucleotide sequence ID" value="NZ_JASCXX010000033.1"/>
</dbReference>
<dbReference type="Proteomes" id="UP001431776">
    <property type="component" value="Unassembled WGS sequence"/>
</dbReference>
<dbReference type="Pfam" id="PF13414">
    <property type="entry name" value="TPR_11"/>
    <property type="match status" value="1"/>
</dbReference>
<feature type="repeat" description="TPR" evidence="1">
    <location>
        <begin position="766"/>
        <end position="799"/>
    </location>
</feature>
<dbReference type="PANTHER" id="PTHR12558">
    <property type="entry name" value="CELL DIVISION CYCLE 16,23,27"/>
    <property type="match status" value="1"/>
</dbReference>
<dbReference type="Pfam" id="PF13432">
    <property type="entry name" value="TPR_16"/>
    <property type="match status" value="1"/>
</dbReference>
<evidence type="ECO:0000313" key="4">
    <source>
        <dbReference type="Proteomes" id="UP001431776"/>
    </source>
</evidence>
<sequence length="1116" mass="127082">MKTTGTTDTVRIWVQRITLATYRIGEPNKNPMFLEKRVYQGSSGVVYPYPVIDKIYDIKVDQAYDAVFLENRWIQIMVLPELGGRVQMALDKTNGYHFVYYNRVIKPALVGLAGPWISGGIEFNWPQHHRPNTFGPVDWRIVENGDGSKTLWCSEIDRMFRTKGMHGLTLHPNKAYLEIDVQLYNRTAEPQTFLWWANPAVSVNDDYQSVFPQDVHAVMDHGKRDVSSFPIATGVYYKVDYSPGTDISRYKNLPVPTSYMAYHSDYDFLGCYDHGRQAGMLHVANHHIAPGKKQWTWGHGDFGQAWDRQLTDEDGPYIELMCGCYTDNQPDFTWLMPYEQKSFKQYFMPYKEIGAAKNASIEAALNLEVRERTVRIGVYVTSPRHDLTIRLHRGDQVFFEMMGIAATPEEAVIEEIELEAPVPAHELTVRLYDACGREMLSFSPIKVHPDDIPEPAQPALPPAEIATTEQLFLAGQHLEQYRHATYDPRPYYEEALRRDPTDVRNNNALGLLYYRRGCFLEAEKHFRRAVNTLTQRNPNPYDGEPYYNLGLALRMQGRFDEAFDAFYKAVWNAVWQDAGYFELARIACHRGDLPVALELVERSLLCNGVNHKARHLKAAVLRHLGQLKQALDETERAQSLDPLDFGSLYESALTAAAQGQRAEADSKIALLDQVMRGNLHNTIELALDYAHAGLWSEAIALLQRCPDDDALRWYYLGWCKGRAGDTDGAQSAFDQAAVIRPGTVFPNQLECIDVFETALRFCPLDGYASYHLGNYLFARRAHDRAIDAWERARDLHPDFPTVHRNLGLAYYNKQRDVSAARAAFEQAFALDATDARVLFELDQLYRKLNRSPNRRLALLEAHSDLVVERDDLSIERVALLNRLGRHEEALDILTQRQFHPWEGGEGKATGQYVFALVQAARAALERRDYQDARDLLKRALVYPANLGEGKLPGAAENHIHYYLGVACEALGLTQEATGWLEKASVGLREPASAIYYNDQPPDSMYYQGLALQKLGHDREAQIRFEALVEYGRAHLEDEPTMDYFAVSLPDFLVFDEDLVSRNRIHCLYMMGLGRLGLGQTREAMSCLDEVLECDRMHLGAWSVHPGRTPTTETVEQ</sequence>